<keyword evidence="3 7" id="KW-1133">Transmembrane helix</keyword>
<dbReference type="GO" id="GO:0046677">
    <property type="term" value="P:response to antibiotic"/>
    <property type="evidence" value="ECO:0007669"/>
    <property type="project" value="UniProtKB-KW"/>
</dbReference>
<gene>
    <name evidence="9" type="ORF">CP975_01735</name>
</gene>
<keyword evidence="5" id="KW-0046">Antibiotic resistance</keyword>
<dbReference type="InterPro" id="IPR020846">
    <property type="entry name" value="MFS_dom"/>
</dbReference>
<dbReference type="PANTHER" id="PTHR42718">
    <property type="entry name" value="MAJOR FACILITATOR SUPERFAMILY MULTIDRUG TRANSPORTER MFSC"/>
    <property type="match status" value="1"/>
</dbReference>
<feature type="transmembrane region" description="Helical" evidence="7">
    <location>
        <begin position="210"/>
        <end position="232"/>
    </location>
</feature>
<dbReference type="KEGG" id="salw:CP975_01735"/>
<keyword evidence="10" id="KW-1185">Reference proteome</keyword>
<sequence length="513" mass="51856">MVCMGLFLLGMDLTVLNVALPGLQHDLEASSAEVQWIVDAYALVLGGTVLTVGAFTDSWGRRRSFVCGMAVCAAASVCGALAAQPWQAVGARCLLGAGAALLMPATLAVLHDLFPEPVLRRRAIAAWAAVGGLGGVCGPVIGGWLVEQSSWRAGFWVNLPPAVLAIGLALALVPESRSPRPSAFDAPGAALSIVGLTALVWAVIESPHRGWTSGWVLGVFTCSLVLLAAFLLRQSRARAPMLPLSVLATPRVSMGAGALAVVAFAAFGSLFVLTLYLQGVLGYSPLEAGVRTLPLPAGLAVGAAVSLPLQARRGQKTPIVSGLVVVSLSFVVLAGTSAGSGYGRCALFQLVIGVGSGLVGAAATESVMAAVPAQKTGLGSAINDATRQIGSALGVAVQGAIVTAVFTSRLHASLDQHDASGELLAAADLSMLAVPGAAARLDPLAREAVLAAAREAFTDALTVTAVVAGVVTLLMSVAAARWLPRPVGHHHEDASARPGEGGEPSGCAVGVGR</sequence>
<evidence type="ECO:0000256" key="7">
    <source>
        <dbReference type="SAM" id="Phobius"/>
    </source>
</evidence>
<feature type="transmembrane region" description="Helical" evidence="7">
    <location>
        <begin position="288"/>
        <end position="307"/>
    </location>
</feature>
<feature type="transmembrane region" description="Helical" evidence="7">
    <location>
        <begin position="252"/>
        <end position="276"/>
    </location>
</feature>
<feature type="transmembrane region" description="Helical" evidence="7">
    <location>
        <begin position="346"/>
        <end position="371"/>
    </location>
</feature>
<evidence type="ECO:0000256" key="5">
    <source>
        <dbReference type="ARBA" id="ARBA00023251"/>
    </source>
</evidence>
<dbReference type="EMBL" id="CP023695">
    <property type="protein sequence ID" value="QEV22039.1"/>
    <property type="molecule type" value="Genomic_DNA"/>
</dbReference>
<feature type="transmembrane region" description="Helical" evidence="7">
    <location>
        <begin position="184"/>
        <end position="204"/>
    </location>
</feature>
<feature type="compositionally biased region" description="Gly residues" evidence="6">
    <location>
        <begin position="499"/>
        <end position="513"/>
    </location>
</feature>
<comment type="subcellular location">
    <subcellularLocation>
        <location evidence="1">Cell membrane</location>
        <topology evidence="1">Multi-pass membrane protein</topology>
    </subcellularLocation>
</comment>
<dbReference type="Gene3D" id="1.20.1250.20">
    <property type="entry name" value="MFS general substrate transporter like domains"/>
    <property type="match status" value="1"/>
</dbReference>
<dbReference type="CDD" id="cd17321">
    <property type="entry name" value="MFS_MMR_MDR_like"/>
    <property type="match status" value="1"/>
</dbReference>
<evidence type="ECO:0000256" key="2">
    <source>
        <dbReference type="ARBA" id="ARBA00022692"/>
    </source>
</evidence>
<feature type="transmembrane region" description="Helical" evidence="7">
    <location>
        <begin position="460"/>
        <end position="483"/>
    </location>
</feature>
<dbReference type="Proteomes" id="UP000326553">
    <property type="component" value="Chromosome"/>
</dbReference>
<dbReference type="Pfam" id="PF07690">
    <property type="entry name" value="MFS_1"/>
    <property type="match status" value="1"/>
</dbReference>
<accession>A0A5J6HP08</accession>
<dbReference type="GO" id="GO:0022857">
    <property type="term" value="F:transmembrane transporter activity"/>
    <property type="evidence" value="ECO:0007669"/>
    <property type="project" value="InterPro"/>
</dbReference>
<evidence type="ECO:0000256" key="1">
    <source>
        <dbReference type="ARBA" id="ARBA00004651"/>
    </source>
</evidence>
<evidence type="ECO:0000256" key="4">
    <source>
        <dbReference type="ARBA" id="ARBA00023136"/>
    </source>
</evidence>
<dbReference type="SUPFAM" id="SSF103473">
    <property type="entry name" value="MFS general substrate transporter"/>
    <property type="match status" value="1"/>
</dbReference>
<dbReference type="InterPro" id="IPR011701">
    <property type="entry name" value="MFS"/>
</dbReference>
<organism evidence="9 10">
    <name type="scientific">Streptomyces alboniger</name>
    <dbReference type="NCBI Taxonomy" id="132473"/>
    <lineage>
        <taxon>Bacteria</taxon>
        <taxon>Bacillati</taxon>
        <taxon>Actinomycetota</taxon>
        <taxon>Actinomycetes</taxon>
        <taxon>Kitasatosporales</taxon>
        <taxon>Streptomycetaceae</taxon>
        <taxon>Streptomyces</taxon>
        <taxon>Streptomyces aurantiacus group</taxon>
    </lineage>
</organism>
<dbReference type="GO" id="GO:0005886">
    <property type="term" value="C:plasma membrane"/>
    <property type="evidence" value="ECO:0007669"/>
    <property type="project" value="UniProtKB-SubCell"/>
</dbReference>
<dbReference type="AlphaFoldDB" id="A0A5J6HP08"/>
<evidence type="ECO:0000259" key="8">
    <source>
        <dbReference type="PROSITE" id="PS50850"/>
    </source>
</evidence>
<feature type="transmembrane region" description="Helical" evidence="7">
    <location>
        <begin position="89"/>
        <end position="111"/>
    </location>
</feature>
<protein>
    <submittedName>
        <fullName evidence="9">MFS transporter</fullName>
    </submittedName>
</protein>
<evidence type="ECO:0000256" key="3">
    <source>
        <dbReference type="ARBA" id="ARBA00022989"/>
    </source>
</evidence>
<feature type="transmembrane region" description="Helical" evidence="7">
    <location>
        <begin position="153"/>
        <end position="172"/>
    </location>
</feature>
<dbReference type="PROSITE" id="PS50850">
    <property type="entry name" value="MFS"/>
    <property type="match status" value="1"/>
</dbReference>
<proteinExistence type="predicted"/>
<dbReference type="InterPro" id="IPR036259">
    <property type="entry name" value="MFS_trans_sf"/>
</dbReference>
<evidence type="ECO:0000313" key="9">
    <source>
        <dbReference type="EMBL" id="QEV22039.1"/>
    </source>
</evidence>
<dbReference type="Gene3D" id="1.20.1720.10">
    <property type="entry name" value="Multidrug resistance protein D"/>
    <property type="match status" value="1"/>
</dbReference>
<reference evidence="9 10" key="1">
    <citation type="submission" date="2017-09" db="EMBL/GenBank/DDBJ databases">
        <authorList>
            <person name="Lee N."/>
            <person name="Cho B.-K."/>
        </authorList>
    </citation>
    <scope>NUCLEOTIDE SEQUENCE [LARGE SCALE GENOMIC DNA]</scope>
    <source>
        <strain evidence="9 10">ATCC 12461</strain>
    </source>
</reference>
<feature type="transmembrane region" description="Helical" evidence="7">
    <location>
        <begin position="319"/>
        <end position="340"/>
    </location>
</feature>
<feature type="domain" description="Major facilitator superfamily (MFS) profile" evidence="8">
    <location>
        <begin position="1"/>
        <end position="487"/>
    </location>
</feature>
<name>A0A5J6HP08_STRAD</name>
<feature type="transmembrane region" description="Helical" evidence="7">
    <location>
        <begin position="123"/>
        <end position="141"/>
    </location>
</feature>
<dbReference type="OrthoDB" id="9781469at2"/>
<keyword evidence="2 7" id="KW-0812">Transmembrane</keyword>
<feature type="transmembrane region" description="Helical" evidence="7">
    <location>
        <begin position="65"/>
        <end position="83"/>
    </location>
</feature>
<feature type="region of interest" description="Disordered" evidence="6">
    <location>
        <begin position="488"/>
        <end position="513"/>
    </location>
</feature>
<feature type="transmembrane region" description="Helical" evidence="7">
    <location>
        <begin position="392"/>
        <end position="412"/>
    </location>
</feature>
<dbReference type="PRINTS" id="PR01036">
    <property type="entry name" value="TCRTETB"/>
</dbReference>
<evidence type="ECO:0000313" key="10">
    <source>
        <dbReference type="Proteomes" id="UP000326553"/>
    </source>
</evidence>
<evidence type="ECO:0000256" key="6">
    <source>
        <dbReference type="SAM" id="MobiDB-lite"/>
    </source>
</evidence>
<feature type="transmembrane region" description="Helical" evidence="7">
    <location>
        <begin position="34"/>
        <end position="53"/>
    </location>
</feature>
<dbReference type="PANTHER" id="PTHR42718:SF42">
    <property type="entry name" value="EXPORT PROTEIN"/>
    <property type="match status" value="1"/>
</dbReference>
<keyword evidence="4 7" id="KW-0472">Membrane</keyword>